<reference evidence="4" key="1">
    <citation type="submission" date="2021-01" db="EMBL/GenBank/DDBJ databases">
        <authorList>
            <person name="Kaushik A."/>
        </authorList>
    </citation>
    <scope>NUCLEOTIDE SEQUENCE</scope>
    <source>
        <strain evidence="4">AG2-2IIIB</strain>
    </source>
</reference>
<dbReference type="SMART" id="SM01110">
    <property type="entry name" value="Cutinase"/>
    <property type="match status" value="1"/>
</dbReference>
<dbReference type="PANTHER" id="PTHR33630:SF9">
    <property type="entry name" value="CUTINASE 4"/>
    <property type="match status" value="1"/>
</dbReference>
<protein>
    <recommendedName>
        <fullName evidence="6">Cutinase</fullName>
    </recommendedName>
</protein>
<keyword evidence="1" id="KW-0378">Hydrolase</keyword>
<dbReference type="Proteomes" id="UP000663843">
    <property type="component" value="Unassembled WGS sequence"/>
</dbReference>
<feature type="chain" id="PRO_5034687060" description="Cutinase" evidence="3">
    <location>
        <begin position="19"/>
        <end position="220"/>
    </location>
</feature>
<dbReference type="Gene3D" id="3.40.50.1820">
    <property type="entry name" value="alpha/beta hydrolase"/>
    <property type="match status" value="1"/>
</dbReference>
<sequence length="220" mass="23156">MSCIRIIMALMCIVLAMGTPVGFGPGVHQSCSTLHFVHASGTFEEPGLGATGGPLAIALANAIPGTTSYGVPYNTTSEFNKTIDGGATMIAQHLHDQMNRCPDQKFVLSGASKGAMVIHSTKPDNDIKSKVFVIFVFGDPWRPKDGLDNLWPIDLPSVNLNPRNGTSTTDNVISFCNVGDSACEIGSVDPNAIPPSHLTYPIDGSIDISAALVKSKVQSS</sequence>
<dbReference type="PANTHER" id="PTHR33630">
    <property type="entry name" value="CUTINASE RV1984C-RELATED-RELATED"/>
    <property type="match status" value="1"/>
</dbReference>
<keyword evidence="2" id="KW-1015">Disulfide bond</keyword>
<name>A0A8H3D163_9AGAM</name>
<dbReference type="GO" id="GO:0052689">
    <property type="term" value="F:carboxylic ester hydrolase activity"/>
    <property type="evidence" value="ECO:0007669"/>
    <property type="project" value="UniProtKB-ARBA"/>
</dbReference>
<dbReference type="SUPFAM" id="SSF53474">
    <property type="entry name" value="alpha/beta-Hydrolases"/>
    <property type="match status" value="1"/>
</dbReference>
<organism evidence="4 5">
    <name type="scientific">Rhizoctonia solani</name>
    <dbReference type="NCBI Taxonomy" id="456999"/>
    <lineage>
        <taxon>Eukaryota</taxon>
        <taxon>Fungi</taxon>
        <taxon>Dikarya</taxon>
        <taxon>Basidiomycota</taxon>
        <taxon>Agaricomycotina</taxon>
        <taxon>Agaricomycetes</taxon>
        <taxon>Cantharellales</taxon>
        <taxon>Ceratobasidiaceae</taxon>
        <taxon>Rhizoctonia</taxon>
    </lineage>
</organism>
<feature type="signal peptide" evidence="3">
    <location>
        <begin position="1"/>
        <end position="18"/>
    </location>
</feature>
<dbReference type="InterPro" id="IPR000675">
    <property type="entry name" value="Cutinase/axe"/>
</dbReference>
<accession>A0A8H3D163</accession>
<evidence type="ECO:0008006" key="6">
    <source>
        <dbReference type="Google" id="ProtNLM"/>
    </source>
</evidence>
<evidence type="ECO:0000313" key="5">
    <source>
        <dbReference type="Proteomes" id="UP000663843"/>
    </source>
</evidence>
<gene>
    <name evidence="4" type="ORF">RDB_LOCUS138158</name>
</gene>
<evidence type="ECO:0000256" key="2">
    <source>
        <dbReference type="ARBA" id="ARBA00023157"/>
    </source>
</evidence>
<evidence type="ECO:0000256" key="1">
    <source>
        <dbReference type="ARBA" id="ARBA00022801"/>
    </source>
</evidence>
<proteinExistence type="predicted"/>
<dbReference type="InterPro" id="IPR029058">
    <property type="entry name" value="AB_hydrolase_fold"/>
</dbReference>
<evidence type="ECO:0000313" key="4">
    <source>
        <dbReference type="EMBL" id="CAE6499711.1"/>
    </source>
</evidence>
<dbReference type="Pfam" id="PF01083">
    <property type="entry name" value="Cutinase"/>
    <property type="match status" value="1"/>
</dbReference>
<keyword evidence="3" id="KW-0732">Signal</keyword>
<dbReference type="AlphaFoldDB" id="A0A8H3D163"/>
<evidence type="ECO:0000256" key="3">
    <source>
        <dbReference type="SAM" id="SignalP"/>
    </source>
</evidence>
<dbReference type="EMBL" id="CAJMWT010004988">
    <property type="protein sequence ID" value="CAE6499711.1"/>
    <property type="molecule type" value="Genomic_DNA"/>
</dbReference>
<comment type="caution">
    <text evidence="4">The sequence shown here is derived from an EMBL/GenBank/DDBJ whole genome shotgun (WGS) entry which is preliminary data.</text>
</comment>